<evidence type="ECO:0000313" key="1">
    <source>
        <dbReference type="EMBL" id="SVA29684.1"/>
    </source>
</evidence>
<name>A0A381UNX7_9ZZZZ</name>
<dbReference type="EMBL" id="UINC01006796">
    <property type="protein sequence ID" value="SVA29684.1"/>
    <property type="molecule type" value="Genomic_DNA"/>
</dbReference>
<proteinExistence type="predicted"/>
<organism evidence="1">
    <name type="scientific">marine metagenome</name>
    <dbReference type="NCBI Taxonomy" id="408172"/>
    <lineage>
        <taxon>unclassified sequences</taxon>
        <taxon>metagenomes</taxon>
        <taxon>ecological metagenomes</taxon>
    </lineage>
</organism>
<dbReference type="AlphaFoldDB" id="A0A381UNX7"/>
<reference evidence="1" key="1">
    <citation type="submission" date="2018-05" db="EMBL/GenBank/DDBJ databases">
        <authorList>
            <person name="Lanie J.A."/>
            <person name="Ng W.-L."/>
            <person name="Kazmierczak K.M."/>
            <person name="Andrzejewski T.M."/>
            <person name="Davidsen T.M."/>
            <person name="Wayne K.J."/>
            <person name="Tettelin H."/>
            <person name="Glass J.I."/>
            <person name="Rusch D."/>
            <person name="Podicherti R."/>
            <person name="Tsui H.-C.T."/>
            <person name="Winkler M.E."/>
        </authorList>
    </citation>
    <scope>NUCLEOTIDE SEQUENCE</scope>
</reference>
<accession>A0A381UNX7</accession>
<gene>
    <name evidence="1" type="ORF">METZ01_LOCUS82538</name>
</gene>
<sequence length="36" mass="4164">MGLIIFFSQLYPAHQSSGLSSYHPRMLIEPFRGRIL</sequence>
<protein>
    <submittedName>
        <fullName evidence="1">Uncharacterized protein</fullName>
    </submittedName>
</protein>